<dbReference type="Gene3D" id="3.30.530.20">
    <property type="match status" value="1"/>
</dbReference>
<accession>A0AAQ3S4L5</accession>
<evidence type="ECO:0000313" key="1">
    <source>
        <dbReference type="EMBL" id="WVZ15514.1"/>
    </source>
</evidence>
<dbReference type="Pfam" id="PF10604">
    <property type="entry name" value="Polyketide_cyc2"/>
    <property type="match status" value="1"/>
</dbReference>
<dbReference type="CDD" id="cd07821">
    <property type="entry name" value="PYR_PYL_RCAR_like"/>
    <property type="match status" value="1"/>
</dbReference>
<dbReference type="SUPFAM" id="SSF55961">
    <property type="entry name" value="Bet v1-like"/>
    <property type="match status" value="1"/>
</dbReference>
<dbReference type="PANTHER" id="PTHR33789">
    <property type="entry name" value="LACHRYMATORY-FACTOR SYNTHASE"/>
    <property type="match status" value="1"/>
</dbReference>
<evidence type="ECO:0000313" key="2">
    <source>
        <dbReference type="Proteomes" id="UP001374535"/>
    </source>
</evidence>
<evidence type="ECO:0008006" key="3">
    <source>
        <dbReference type="Google" id="ProtNLM"/>
    </source>
</evidence>
<dbReference type="AlphaFoldDB" id="A0AAQ3S4L5"/>
<name>A0AAQ3S4L5_VIGMU</name>
<organism evidence="1 2">
    <name type="scientific">Vigna mungo</name>
    <name type="common">Black gram</name>
    <name type="synonym">Phaseolus mungo</name>
    <dbReference type="NCBI Taxonomy" id="3915"/>
    <lineage>
        <taxon>Eukaryota</taxon>
        <taxon>Viridiplantae</taxon>
        <taxon>Streptophyta</taxon>
        <taxon>Embryophyta</taxon>
        <taxon>Tracheophyta</taxon>
        <taxon>Spermatophyta</taxon>
        <taxon>Magnoliopsida</taxon>
        <taxon>eudicotyledons</taxon>
        <taxon>Gunneridae</taxon>
        <taxon>Pentapetalae</taxon>
        <taxon>rosids</taxon>
        <taxon>fabids</taxon>
        <taxon>Fabales</taxon>
        <taxon>Fabaceae</taxon>
        <taxon>Papilionoideae</taxon>
        <taxon>50 kb inversion clade</taxon>
        <taxon>NPAAA clade</taxon>
        <taxon>indigoferoid/millettioid clade</taxon>
        <taxon>Phaseoleae</taxon>
        <taxon>Vigna</taxon>
    </lineage>
</organism>
<keyword evidence="2" id="KW-1185">Reference proteome</keyword>
<dbReference type="InterPro" id="IPR023393">
    <property type="entry name" value="START-like_dom_sf"/>
</dbReference>
<dbReference type="PANTHER" id="PTHR33789:SF3">
    <property type="entry name" value="LACHRYMATORY-FACTOR SYNTHASE-LIKE"/>
    <property type="match status" value="1"/>
</dbReference>
<dbReference type="InterPro" id="IPR053249">
    <property type="entry name" value="LFS"/>
</dbReference>
<protein>
    <recommendedName>
        <fullName evidence="3">Lachrymatory-factor synthase</fullName>
    </recommendedName>
</protein>
<dbReference type="EMBL" id="CP144697">
    <property type="protein sequence ID" value="WVZ15514.1"/>
    <property type="molecule type" value="Genomic_DNA"/>
</dbReference>
<dbReference type="InterPro" id="IPR019587">
    <property type="entry name" value="Polyketide_cyclase/dehydratase"/>
</dbReference>
<proteinExistence type="predicted"/>
<dbReference type="GO" id="GO:0004864">
    <property type="term" value="F:protein phosphatase inhibitor activity"/>
    <property type="evidence" value="ECO:0007669"/>
    <property type="project" value="UniProtKB-ARBA"/>
</dbReference>
<dbReference type="Proteomes" id="UP001374535">
    <property type="component" value="Chromosome 4"/>
</dbReference>
<reference evidence="1 2" key="1">
    <citation type="journal article" date="2023" name="Life. Sci Alliance">
        <title>Evolutionary insights into 3D genome organization and epigenetic landscape of Vigna mungo.</title>
        <authorList>
            <person name="Junaid A."/>
            <person name="Singh B."/>
            <person name="Bhatia S."/>
        </authorList>
    </citation>
    <scope>NUCLEOTIDE SEQUENCE [LARGE SCALE GENOMIC DNA]</scope>
    <source>
        <strain evidence="1">Urdbean</strain>
    </source>
</reference>
<gene>
    <name evidence="1" type="ORF">V8G54_013080</name>
</gene>
<sequence length="174" mass="19713">MESMEQGSHEKWKGKAIAEVKGVKAEKVWPLLEDFFGLSKWYPTPMCIPVEGISGIPGCVRFCGGFKTPVDDDAKKSMNWTKQKLLSIDPARWTFTYCIVDSNVGFHSYLATWTVRPTAEGCEVEWLYEVEPVQGWKLEYLVSFIDKGLHAMAKNMEQGLKTMEEALQSHIGQT</sequence>